<keyword evidence="1" id="KW-0378">Hydrolase</keyword>
<dbReference type="InterPro" id="IPR033309">
    <property type="entry name" value="Mus81"/>
</dbReference>
<comment type="cofactor">
    <cofactor evidence="1">
        <name>Mg(2+)</name>
        <dbReference type="ChEBI" id="CHEBI:18420"/>
    </cofactor>
</comment>
<dbReference type="GO" id="GO:0006308">
    <property type="term" value="P:DNA catabolic process"/>
    <property type="evidence" value="ECO:0007669"/>
    <property type="project" value="UniProtKB-UniRule"/>
</dbReference>
<dbReference type="GO" id="GO:0008821">
    <property type="term" value="F:crossover junction DNA endonuclease activity"/>
    <property type="evidence" value="ECO:0007669"/>
    <property type="project" value="UniProtKB-UniRule"/>
</dbReference>
<dbReference type="PANTHER" id="PTHR13451:SF0">
    <property type="entry name" value="CROSSOVER JUNCTION ENDONUCLEASE MUS81"/>
    <property type="match status" value="1"/>
</dbReference>
<comment type="subunit">
    <text evidence="1">Interacts with EME1.</text>
</comment>
<comment type="caution">
    <text evidence="3">The sequence shown here is derived from an EMBL/GenBank/DDBJ whole genome shotgun (WGS) entry which is preliminary data.</text>
</comment>
<comment type="function">
    <text evidence="1">Interacts with EME1 to form a DNA structure-specific endonuclease with substrate preference for branched DNA structures with a 5'-end at the branch nick. Typical substrates include 3'-flap structures, D-loops, replication forks and nicked Holliday junctions. May be required in mitosis for the processing of stalled or collapsed replication fork intermediates. May be required in meiosis for the repair of meiosis-specific double strand breaks subsequent to single-end invasion (SEI).</text>
</comment>
<dbReference type="EMBL" id="LGRX02022228">
    <property type="protein sequence ID" value="KAK3255823.1"/>
    <property type="molecule type" value="Genomic_DNA"/>
</dbReference>
<keyword evidence="1" id="KW-0227">DNA damage</keyword>
<dbReference type="EC" id="3.1.22.-" evidence="1"/>
<keyword evidence="1" id="KW-0234">DNA repair</keyword>
<dbReference type="PANTHER" id="PTHR13451">
    <property type="entry name" value="CLASS II CROSSOVER JUNCTION ENDONUCLEASE MUS81"/>
    <property type="match status" value="1"/>
</dbReference>
<keyword evidence="1" id="KW-0540">Nuclease</keyword>
<feature type="region of interest" description="Disordered" evidence="2">
    <location>
        <begin position="1"/>
        <end position="23"/>
    </location>
</feature>
<dbReference type="GO" id="GO:0031573">
    <property type="term" value="P:mitotic intra-S DNA damage checkpoint signaling"/>
    <property type="evidence" value="ECO:0007669"/>
    <property type="project" value="TreeGrafter"/>
</dbReference>
<keyword evidence="4" id="KW-1185">Reference proteome</keyword>
<organism evidence="3 4">
    <name type="scientific">Cymbomonas tetramitiformis</name>
    <dbReference type="NCBI Taxonomy" id="36881"/>
    <lineage>
        <taxon>Eukaryota</taxon>
        <taxon>Viridiplantae</taxon>
        <taxon>Chlorophyta</taxon>
        <taxon>Pyramimonadophyceae</taxon>
        <taxon>Pyramimonadales</taxon>
        <taxon>Pyramimonadaceae</taxon>
        <taxon>Cymbomonas</taxon>
    </lineage>
</organism>
<protein>
    <recommendedName>
        <fullName evidence="1">Crossover junction endonuclease MUS81</fullName>
        <ecNumber evidence="1">3.1.22.-</ecNumber>
    </recommendedName>
</protein>
<keyword evidence="1" id="KW-0255">Endonuclease</keyword>
<evidence type="ECO:0000313" key="4">
    <source>
        <dbReference type="Proteomes" id="UP001190700"/>
    </source>
</evidence>
<name>A0AAE0F9Z8_9CHLO</name>
<keyword evidence="1" id="KW-0233">DNA recombination</keyword>
<dbReference type="GO" id="GO:0048257">
    <property type="term" value="F:3'-flap endonuclease activity"/>
    <property type="evidence" value="ECO:0007669"/>
    <property type="project" value="TreeGrafter"/>
</dbReference>
<feature type="region of interest" description="Disordered" evidence="2">
    <location>
        <begin position="116"/>
        <end position="148"/>
    </location>
</feature>
<keyword evidence="1" id="KW-0479">Metal-binding</keyword>
<sequence length="231" mass="25345">MSGGVTDAAHRSREKWERDELPSTSCRCPANLPYIYFLEELQSDARAKAAAKGGGSSSSDNWLRSLALSIRELAKVPTHITNDRQARAVKFVGPLIGKMFVKYFQLYPPGSTVSAEVPAGATSGPATKAEDTAAAEPPKAKKQRKSTTKMWEPKYKTANFALLACMHRGLVQDSKSVWTKAELLKYTEESGFSRDSMYGQKNAAELGTRGYEYTGWSGFNKYLKNAPTGSQ</sequence>
<dbReference type="GO" id="GO:0003677">
    <property type="term" value="F:DNA binding"/>
    <property type="evidence" value="ECO:0007669"/>
    <property type="project" value="UniProtKB-UniRule"/>
</dbReference>
<reference evidence="3 4" key="1">
    <citation type="journal article" date="2015" name="Genome Biol. Evol.">
        <title>Comparative Genomics of a Bacterivorous Green Alga Reveals Evolutionary Causalities and Consequences of Phago-Mixotrophic Mode of Nutrition.</title>
        <authorList>
            <person name="Burns J.A."/>
            <person name="Paasch A."/>
            <person name="Narechania A."/>
            <person name="Kim E."/>
        </authorList>
    </citation>
    <scope>NUCLEOTIDE SEQUENCE [LARGE SCALE GENOMIC DNA]</scope>
    <source>
        <strain evidence="3 4">PLY_AMNH</strain>
    </source>
</reference>
<accession>A0AAE0F9Z8</accession>
<dbReference type="Proteomes" id="UP001190700">
    <property type="component" value="Unassembled WGS sequence"/>
</dbReference>
<evidence type="ECO:0000256" key="1">
    <source>
        <dbReference type="RuleBase" id="RU369042"/>
    </source>
</evidence>
<dbReference type="GO" id="GO:0005634">
    <property type="term" value="C:nucleus"/>
    <property type="evidence" value="ECO:0007669"/>
    <property type="project" value="UniProtKB-SubCell"/>
</dbReference>
<evidence type="ECO:0000256" key="2">
    <source>
        <dbReference type="SAM" id="MobiDB-lite"/>
    </source>
</evidence>
<dbReference type="GO" id="GO:0000727">
    <property type="term" value="P:double-strand break repair via break-induced replication"/>
    <property type="evidence" value="ECO:0007669"/>
    <property type="project" value="UniProtKB-UniRule"/>
</dbReference>
<evidence type="ECO:0000313" key="3">
    <source>
        <dbReference type="EMBL" id="KAK3255823.1"/>
    </source>
</evidence>
<dbReference type="GO" id="GO:0048476">
    <property type="term" value="C:Holliday junction resolvase complex"/>
    <property type="evidence" value="ECO:0007669"/>
    <property type="project" value="UniProtKB-UniRule"/>
</dbReference>
<feature type="compositionally biased region" description="Basic and acidic residues" evidence="2">
    <location>
        <begin position="8"/>
        <end position="21"/>
    </location>
</feature>
<gene>
    <name evidence="3" type="ORF">CYMTET_35016</name>
</gene>
<comment type="similarity">
    <text evidence="1">Belongs to the XPF family.</text>
</comment>
<dbReference type="AlphaFoldDB" id="A0AAE0F9Z8"/>
<keyword evidence="1" id="KW-0460">Magnesium</keyword>
<dbReference type="GO" id="GO:0046872">
    <property type="term" value="F:metal ion binding"/>
    <property type="evidence" value="ECO:0007669"/>
    <property type="project" value="UniProtKB-UniRule"/>
</dbReference>
<comment type="subcellular location">
    <subcellularLocation>
        <location evidence="1">Nucleus</location>
    </subcellularLocation>
</comment>
<dbReference type="GO" id="GO:0000712">
    <property type="term" value="P:resolution of meiotic recombination intermediates"/>
    <property type="evidence" value="ECO:0007669"/>
    <property type="project" value="TreeGrafter"/>
</dbReference>
<keyword evidence="1" id="KW-0539">Nucleus</keyword>
<proteinExistence type="inferred from homology"/>